<dbReference type="GO" id="GO:0071222">
    <property type="term" value="P:cellular response to lipopolysaccharide"/>
    <property type="evidence" value="ECO:0007669"/>
    <property type="project" value="TreeGrafter"/>
</dbReference>
<dbReference type="GO" id="GO:0007166">
    <property type="term" value="P:cell surface receptor signaling pathway"/>
    <property type="evidence" value="ECO:0007669"/>
    <property type="project" value="TreeGrafter"/>
</dbReference>
<dbReference type="GO" id="GO:0042130">
    <property type="term" value="P:negative regulation of T cell proliferation"/>
    <property type="evidence" value="ECO:0007669"/>
    <property type="project" value="TreeGrafter"/>
</dbReference>
<keyword evidence="2" id="KW-1003">Cell membrane</keyword>
<reference evidence="12" key="1">
    <citation type="submission" date="2025-08" db="UniProtKB">
        <authorList>
            <consortium name="Ensembl"/>
        </authorList>
    </citation>
    <scope>IDENTIFICATION</scope>
</reference>
<dbReference type="InterPro" id="IPR007110">
    <property type="entry name" value="Ig-like_dom"/>
</dbReference>
<keyword evidence="9" id="KW-0325">Glycoprotein</keyword>
<keyword evidence="5" id="KW-1133">Transmembrane helix</keyword>
<dbReference type="Gene3D" id="2.60.40.10">
    <property type="entry name" value="Immunoglobulins"/>
    <property type="match status" value="1"/>
</dbReference>
<reference evidence="12" key="2">
    <citation type="submission" date="2025-09" db="UniProtKB">
        <authorList>
            <consortium name="Ensembl"/>
        </authorList>
    </citation>
    <scope>IDENTIFICATION</scope>
</reference>
<dbReference type="Proteomes" id="UP000261540">
    <property type="component" value="Unplaced"/>
</dbReference>
<dbReference type="PANTHER" id="PTHR25466">
    <property type="entry name" value="T-LYMPHOCYTE ACTIVATION ANTIGEN"/>
    <property type="match status" value="1"/>
</dbReference>
<dbReference type="AlphaFoldDB" id="A0A3B3RMN9"/>
<keyword evidence="3" id="KW-0812">Transmembrane</keyword>
<keyword evidence="13" id="KW-1185">Reference proteome</keyword>
<evidence type="ECO:0000313" key="12">
    <source>
        <dbReference type="Ensembl" id="ENSPKIP00000018996.1"/>
    </source>
</evidence>
<evidence type="ECO:0000256" key="9">
    <source>
        <dbReference type="ARBA" id="ARBA00023180"/>
    </source>
</evidence>
<dbReference type="InterPro" id="IPR051713">
    <property type="entry name" value="T-cell_Activation_Regulation"/>
</dbReference>
<dbReference type="GO" id="GO:0042102">
    <property type="term" value="P:positive regulation of T cell proliferation"/>
    <property type="evidence" value="ECO:0007669"/>
    <property type="project" value="TreeGrafter"/>
</dbReference>
<dbReference type="InterPro" id="IPR013106">
    <property type="entry name" value="Ig_V-set"/>
</dbReference>
<dbReference type="InterPro" id="IPR013783">
    <property type="entry name" value="Ig-like_fold"/>
</dbReference>
<keyword evidence="7" id="KW-1015">Disulfide bond</keyword>
<dbReference type="GO" id="GO:0009897">
    <property type="term" value="C:external side of plasma membrane"/>
    <property type="evidence" value="ECO:0007669"/>
    <property type="project" value="TreeGrafter"/>
</dbReference>
<evidence type="ECO:0000256" key="6">
    <source>
        <dbReference type="ARBA" id="ARBA00023136"/>
    </source>
</evidence>
<dbReference type="GeneTree" id="ENSGT01120000271914"/>
<accession>A0A3B3RMN9</accession>
<dbReference type="GO" id="GO:0006955">
    <property type="term" value="P:immune response"/>
    <property type="evidence" value="ECO:0007669"/>
    <property type="project" value="TreeGrafter"/>
</dbReference>
<sequence>ERPSLNREGGLRHNLSSTYNAYSNFMSAIPVVGCVTLPVLVPERLVVTGADEPVSAHAGEDVTLSCSVDTHVNVTELQVEWRKTDGDIMVLLFTDGENKPDSQHDRYSGRAEFLAEEIPKGNFSMKLSKVRLEDKGEFRCEVHSDTDSNMKRCGQHLHRRAVG</sequence>
<dbReference type="SMART" id="SM00406">
    <property type="entry name" value="IGv"/>
    <property type="match status" value="1"/>
</dbReference>
<keyword evidence="4" id="KW-0732">Signal</keyword>
<dbReference type="PROSITE" id="PS50835">
    <property type="entry name" value="IG_LIKE"/>
    <property type="match status" value="1"/>
</dbReference>
<dbReference type="SMART" id="SM00409">
    <property type="entry name" value="IG"/>
    <property type="match status" value="1"/>
</dbReference>
<keyword evidence="8" id="KW-0675">Receptor</keyword>
<evidence type="ECO:0000256" key="10">
    <source>
        <dbReference type="ARBA" id="ARBA00023319"/>
    </source>
</evidence>
<evidence type="ECO:0000256" key="3">
    <source>
        <dbReference type="ARBA" id="ARBA00022692"/>
    </source>
</evidence>
<evidence type="ECO:0000256" key="1">
    <source>
        <dbReference type="ARBA" id="ARBA00004251"/>
    </source>
</evidence>
<dbReference type="Pfam" id="PF07686">
    <property type="entry name" value="V-set"/>
    <property type="match status" value="1"/>
</dbReference>
<protein>
    <recommendedName>
        <fullName evidence="11">Ig-like domain-containing protein</fullName>
    </recommendedName>
</protein>
<evidence type="ECO:0000256" key="7">
    <source>
        <dbReference type="ARBA" id="ARBA00023157"/>
    </source>
</evidence>
<evidence type="ECO:0000256" key="4">
    <source>
        <dbReference type="ARBA" id="ARBA00022729"/>
    </source>
</evidence>
<feature type="domain" description="Ig-like" evidence="11">
    <location>
        <begin position="42"/>
        <end position="151"/>
    </location>
</feature>
<proteinExistence type="predicted"/>
<keyword evidence="6" id="KW-0472">Membrane</keyword>
<dbReference type="InterPro" id="IPR003599">
    <property type="entry name" value="Ig_sub"/>
</dbReference>
<evidence type="ECO:0000256" key="5">
    <source>
        <dbReference type="ARBA" id="ARBA00022989"/>
    </source>
</evidence>
<evidence type="ECO:0000259" key="11">
    <source>
        <dbReference type="PROSITE" id="PS50835"/>
    </source>
</evidence>
<organism evidence="12 13">
    <name type="scientific">Paramormyrops kingsleyae</name>
    <dbReference type="NCBI Taxonomy" id="1676925"/>
    <lineage>
        <taxon>Eukaryota</taxon>
        <taxon>Metazoa</taxon>
        <taxon>Chordata</taxon>
        <taxon>Craniata</taxon>
        <taxon>Vertebrata</taxon>
        <taxon>Euteleostomi</taxon>
        <taxon>Actinopterygii</taxon>
        <taxon>Neopterygii</taxon>
        <taxon>Teleostei</taxon>
        <taxon>Osteoglossocephala</taxon>
        <taxon>Osteoglossomorpha</taxon>
        <taxon>Osteoglossiformes</taxon>
        <taxon>Mormyridae</taxon>
        <taxon>Paramormyrops</taxon>
    </lineage>
</organism>
<name>A0A3B3RMN9_9TELE</name>
<dbReference type="FunFam" id="2.60.40.10:FF:000142">
    <property type="entry name" value="V-set domain-containing T-cell activation inhibitor 1"/>
    <property type="match status" value="1"/>
</dbReference>
<evidence type="ECO:0000256" key="2">
    <source>
        <dbReference type="ARBA" id="ARBA00022475"/>
    </source>
</evidence>
<dbReference type="InterPro" id="IPR036179">
    <property type="entry name" value="Ig-like_dom_sf"/>
</dbReference>
<dbReference type="SUPFAM" id="SSF48726">
    <property type="entry name" value="Immunoglobulin"/>
    <property type="match status" value="1"/>
</dbReference>
<comment type="subcellular location">
    <subcellularLocation>
        <location evidence="1">Cell membrane</location>
        <topology evidence="1">Single-pass type I membrane protein</topology>
    </subcellularLocation>
</comment>
<evidence type="ECO:0000313" key="13">
    <source>
        <dbReference type="Proteomes" id="UP000261540"/>
    </source>
</evidence>
<dbReference type="PANTHER" id="PTHR25466:SF14">
    <property type="entry name" value="BUTYROPHILIN SUBFAMILY 2 MEMBER A2-LIKE-RELATED"/>
    <property type="match status" value="1"/>
</dbReference>
<evidence type="ECO:0000256" key="8">
    <source>
        <dbReference type="ARBA" id="ARBA00023170"/>
    </source>
</evidence>
<dbReference type="GO" id="GO:0031295">
    <property type="term" value="P:T cell costimulation"/>
    <property type="evidence" value="ECO:0007669"/>
    <property type="project" value="TreeGrafter"/>
</dbReference>
<keyword evidence="10" id="KW-0393">Immunoglobulin domain</keyword>
<dbReference type="Ensembl" id="ENSPKIT00000035839.1">
    <property type="protein sequence ID" value="ENSPKIP00000018996.1"/>
    <property type="gene ID" value="ENSPKIG00000004346.1"/>
</dbReference>